<dbReference type="AlphaFoldDB" id="A0A1I8QDF0"/>
<evidence type="ECO:0000313" key="4">
    <source>
        <dbReference type="Proteomes" id="UP000095300"/>
    </source>
</evidence>
<proteinExistence type="predicted"/>
<dbReference type="OrthoDB" id="7744205at2759"/>
<evidence type="ECO:0000256" key="1">
    <source>
        <dbReference type="SAM" id="MobiDB-lite"/>
    </source>
</evidence>
<keyword evidence="2" id="KW-0812">Transmembrane</keyword>
<feature type="transmembrane region" description="Helical" evidence="2">
    <location>
        <begin position="29"/>
        <end position="51"/>
    </location>
</feature>
<protein>
    <submittedName>
        <fullName evidence="3">Uncharacterized protein</fullName>
    </submittedName>
</protein>
<feature type="compositionally biased region" description="Polar residues" evidence="1">
    <location>
        <begin position="177"/>
        <end position="194"/>
    </location>
</feature>
<evidence type="ECO:0000313" key="3">
    <source>
        <dbReference type="EnsemblMetazoa" id="SCAU016112-PE"/>
    </source>
</evidence>
<keyword evidence="2" id="KW-0472">Membrane</keyword>
<feature type="region of interest" description="Disordered" evidence="1">
    <location>
        <begin position="170"/>
        <end position="194"/>
    </location>
</feature>
<name>A0A1I8QDF0_STOCA</name>
<feature type="region of interest" description="Disordered" evidence="1">
    <location>
        <begin position="75"/>
        <end position="94"/>
    </location>
</feature>
<dbReference type="Proteomes" id="UP000095300">
    <property type="component" value="Unassembled WGS sequence"/>
</dbReference>
<keyword evidence="4" id="KW-1185">Reference proteome</keyword>
<dbReference type="STRING" id="35570.A0A1I8QDF0"/>
<gene>
    <name evidence="3" type="primary">106091768</name>
</gene>
<dbReference type="VEuPathDB" id="VectorBase:SCAU016112"/>
<organism evidence="3 4">
    <name type="scientific">Stomoxys calcitrans</name>
    <name type="common">Stable fly</name>
    <name type="synonym">Conops calcitrans</name>
    <dbReference type="NCBI Taxonomy" id="35570"/>
    <lineage>
        <taxon>Eukaryota</taxon>
        <taxon>Metazoa</taxon>
        <taxon>Ecdysozoa</taxon>
        <taxon>Arthropoda</taxon>
        <taxon>Hexapoda</taxon>
        <taxon>Insecta</taxon>
        <taxon>Pterygota</taxon>
        <taxon>Neoptera</taxon>
        <taxon>Endopterygota</taxon>
        <taxon>Diptera</taxon>
        <taxon>Brachycera</taxon>
        <taxon>Muscomorpha</taxon>
        <taxon>Muscoidea</taxon>
        <taxon>Muscidae</taxon>
        <taxon>Stomoxys</taxon>
    </lineage>
</organism>
<sequence>MSSTIKQQNNIQEPVQERTLNDRHQTSTIIVASIFAVVVCLVFICICCSYLKKRKRNPHALFPESKQTPIVVTSATHTAPGGYPVPQMPVGGTTTTTAYQTQVYATPYPPQGPPTQMPMPMPAGQPAQMPMPMPMPAGQTAGAQPYMAPYPSMPAAANMNPPSYEMAVGGAGSGAATNATYEKQSPYNPNYSGQ</sequence>
<dbReference type="KEGG" id="scac:106091768"/>
<reference evidence="3" key="1">
    <citation type="submission" date="2020-05" db="UniProtKB">
        <authorList>
            <consortium name="EnsemblMetazoa"/>
        </authorList>
    </citation>
    <scope>IDENTIFICATION</scope>
    <source>
        <strain evidence="3">USDA</strain>
    </source>
</reference>
<evidence type="ECO:0000256" key="2">
    <source>
        <dbReference type="SAM" id="Phobius"/>
    </source>
</evidence>
<accession>A0A1I8QDF0</accession>
<keyword evidence="2" id="KW-1133">Transmembrane helix</keyword>
<dbReference type="EnsemblMetazoa" id="SCAU016112-RE">
    <property type="protein sequence ID" value="SCAU016112-PE"/>
    <property type="gene ID" value="SCAU016112"/>
</dbReference>